<evidence type="ECO:0000313" key="6">
    <source>
        <dbReference type="EMBL" id="ADJ50924.1"/>
    </source>
</evidence>
<dbReference type="eggNOG" id="COG2259">
    <property type="taxonomic scope" value="Bacteria"/>
</dbReference>
<gene>
    <name evidence="6" type="ordered locus">AMED_9235</name>
</gene>
<evidence type="ECO:0000256" key="1">
    <source>
        <dbReference type="ARBA" id="ARBA00004141"/>
    </source>
</evidence>
<reference evidence="6 7" key="1">
    <citation type="journal article" date="2010" name="Cell Res.">
        <title>Complete genome sequence of the rifamycin SV-producing Amycolatopsis mediterranei U32 revealed its genetic characteristics in phylogeny and metabolism.</title>
        <authorList>
            <person name="Zhao W."/>
            <person name="Zhong Y."/>
            <person name="Yuan H."/>
            <person name="Wang J."/>
            <person name="Zheng H."/>
            <person name="Wang Y."/>
            <person name="Cen X."/>
            <person name="Xu F."/>
            <person name="Bai J."/>
            <person name="Han X."/>
            <person name="Lu G."/>
            <person name="Zhu Y."/>
            <person name="Shao Z."/>
            <person name="Yan H."/>
            <person name="Li C."/>
            <person name="Peng N."/>
            <person name="Zhang Z."/>
            <person name="Zhang Y."/>
            <person name="Lin W."/>
            <person name="Fan Y."/>
            <person name="Qin Z."/>
            <person name="Hu Y."/>
            <person name="Zhu B."/>
            <person name="Wang S."/>
            <person name="Ding X."/>
            <person name="Zhao G.P."/>
        </authorList>
    </citation>
    <scope>NUCLEOTIDE SEQUENCE [LARGE SCALE GENOMIC DNA]</scope>
    <source>
        <strain evidence="7">U-32</strain>
    </source>
</reference>
<dbReference type="EMBL" id="CP002000">
    <property type="protein sequence ID" value="ADJ50924.1"/>
    <property type="molecule type" value="Genomic_DNA"/>
</dbReference>
<dbReference type="AlphaFoldDB" id="A0A0H3DML9"/>
<dbReference type="OrthoDB" id="329282at2"/>
<keyword evidence="4" id="KW-0472">Membrane</keyword>
<dbReference type="KEGG" id="amd:AMED_9235"/>
<evidence type="ECO:0000256" key="3">
    <source>
        <dbReference type="ARBA" id="ARBA00022989"/>
    </source>
</evidence>
<dbReference type="HOGENOM" id="CLU_058421_1_2_11"/>
<dbReference type="Pfam" id="PF07681">
    <property type="entry name" value="DoxX"/>
    <property type="match status" value="1"/>
</dbReference>
<dbReference type="PATRIC" id="fig|749927.5.peg.9585"/>
<name>A0A0H3DML9_AMYMU</name>
<protein>
    <submittedName>
        <fullName evidence="6">DoxX family protein</fullName>
    </submittedName>
</protein>
<dbReference type="RefSeq" id="WP_013230942.1">
    <property type="nucleotide sequence ID" value="NC_014318.1"/>
</dbReference>
<evidence type="ECO:0000256" key="4">
    <source>
        <dbReference type="ARBA" id="ARBA00023136"/>
    </source>
</evidence>
<proteinExistence type="predicted"/>
<feature type="compositionally biased region" description="Basic residues" evidence="5">
    <location>
        <begin position="169"/>
        <end position="181"/>
    </location>
</feature>
<dbReference type="Proteomes" id="UP000000328">
    <property type="component" value="Chromosome"/>
</dbReference>
<comment type="subcellular location">
    <subcellularLocation>
        <location evidence="1">Membrane</location>
        <topology evidence="1">Multi-pass membrane protein</topology>
    </subcellularLocation>
</comment>
<feature type="region of interest" description="Disordered" evidence="5">
    <location>
        <begin position="158"/>
        <end position="181"/>
    </location>
</feature>
<evidence type="ECO:0000256" key="5">
    <source>
        <dbReference type="SAM" id="MobiDB-lite"/>
    </source>
</evidence>
<keyword evidence="3" id="KW-1133">Transmembrane helix</keyword>
<organism evidence="6 7">
    <name type="scientific">Amycolatopsis mediterranei (strain U-32)</name>
    <dbReference type="NCBI Taxonomy" id="749927"/>
    <lineage>
        <taxon>Bacteria</taxon>
        <taxon>Bacillati</taxon>
        <taxon>Actinomycetota</taxon>
        <taxon>Actinomycetes</taxon>
        <taxon>Pseudonocardiales</taxon>
        <taxon>Pseudonocardiaceae</taxon>
        <taxon>Amycolatopsis</taxon>
    </lineage>
</organism>
<dbReference type="GO" id="GO:0016020">
    <property type="term" value="C:membrane"/>
    <property type="evidence" value="ECO:0007669"/>
    <property type="project" value="UniProtKB-SubCell"/>
</dbReference>
<keyword evidence="2" id="KW-0812">Transmembrane</keyword>
<evidence type="ECO:0000313" key="7">
    <source>
        <dbReference type="Proteomes" id="UP000000328"/>
    </source>
</evidence>
<evidence type="ECO:0000256" key="2">
    <source>
        <dbReference type="ARBA" id="ARBA00022692"/>
    </source>
</evidence>
<sequence length="181" mass="19079">MTVILRRVARPLLATIFVTGGINALRQAEGHAKAAEPFLNSAFEKYGDVVPAQVPRDPVTLVRIDAAVKIGAGLALAAGKAPRLAAGLLLGSLVPTTLSTHSFWAIKDPGERQQQQIQFFKNASLAGGLLLAVSDTHGKPSAAWRARHAAKDVGVAAGKLSRKAEKRANKLAKRAQKALPN</sequence>
<accession>A0A0H3DML9</accession>
<dbReference type="InterPro" id="IPR032808">
    <property type="entry name" value="DoxX"/>
</dbReference>
<dbReference type="GeneID" id="92876832"/>